<dbReference type="EMBL" id="CP136522">
    <property type="protein sequence ID" value="WOT04746.1"/>
    <property type="molecule type" value="Genomic_DNA"/>
</dbReference>
<keyword evidence="3" id="KW-1185">Reference proteome</keyword>
<evidence type="ECO:0000256" key="1">
    <source>
        <dbReference type="SAM" id="SignalP"/>
    </source>
</evidence>
<dbReference type="InterPro" id="IPR022529">
    <property type="entry name" value="DUF3530"/>
</dbReference>
<protein>
    <submittedName>
        <fullName evidence="2">DUF3530 family protein</fullName>
    </submittedName>
</protein>
<sequence length="294" mass="32943">MSQHQFNTYFSLPRCLWFLPFALICFTANAAEFNLNHVTEKEINYLSIDDKQYPVLLRSWQGKKKLGLAIIVPALGQSPDAAGFNAYLRRQLNNAGWATLSITPPLKTAYPNHVTQPEDVAKAGTQQMSQQADQAMPIYNAEQLALNTEQQQSFLTNSLSQLDELGQPYQGKRILICSGDSAGHIIELLRSSKLPVPDILVVINPYRNNPSNNKILPSQLAEITVPVLDIQSEDGTAASKSTQQRRFELSPQNAPLRYHQQKMSLDLQHQTGWSNGKKVIEGFALRINKAYPNR</sequence>
<feature type="signal peptide" evidence="1">
    <location>
        <begin position="1"/>
        <end position="30"/>
    </location>
</feature>
<accession>A0ABZ0JWY0</accession>
<gene>
    <name evidence="2" type="ORF">RGE70_15715</name>
</gene>
<dbReference type="RefSeq" id="WP_310472382.1">
    <property type="nucleotide sequence ID" value="NZ_CP136522.1"/>
</dbReference>
<name>A0ABZ0JWY0_9GAMM</name>
<evidence type="ECO:0000313" key="2">
    <source>
        <dbReference type="EMBL" id="WOT04746.1"/>
    </source>
</evidence>
<reference evidence="2 3" key="1">
    <citation type="submission" date="2023-10" db="EMBL/GenBank/DDBJ databases">
        <title>Complete genome sequence of Shewanella sp. DAU334.</title>
        <authorList>
            <person name="Lee Y.-S."/>
            <person name="Jeong H.-R."/>
            <person name="Hwang E.-J."/>
            <person name="Choi Y.-L."/>
            <person name="Kim G.-D."/>
        </authorList>
    </citation>
    <scope>NUCLEOTIDE SEQUENCE [LARGE SCALE GENOMIC DNA]</scope>
    <source>
        <strain evidence="2 3">DAU334</strain>
    </source>
</reference>
<evidence type="ECO:0000313" key="3">
    <source>
        <dbReference type="Proteomes" id="UP001529491"/>
    </source>
</evidence>
<feature type="chain" id="PRO_5047235366" evidence="1">
    <location>
        <begin position="31"/>
        <end position="294"/>
    </location>
</feature>
<proteinExistence type="predicted"/>
<dbReference type="Proteomes" id="UP001529491">
    <property type="component" value="Chromosome"/>
</dbReference>
<organism evidence="2 3">
    <name type="scientific">Shewanella youngdeokensis</name>
    <dbReference type="NCBI Taxonomy" id="2999068"/>
    <lineage>
        <taxon>Bacteria</taxon>
        <taxon>Pseudomonadati</taxon>
        <taxon>Pseudomonadota</taxon>
        <taxon>Gammaproteobacteria</taxon>
        <taxon>Alteromonadales</taxon>
        <taxon>Shewanellaceae</taxon>
        <taxon>Shewanella</taxon>
    </lineage>
</organism>
<keyword evidence="1" id="KW-0732">Signal</keyword>
<dbReference type="Pfam" id="PF12048">
    <property type="entry name" value="DUF3530"/>
    <property type="match status" value="1"/>
</dbReference>